<keyword evidence="3" id="KW-0812">Transmembrane</keyword>
<gene>
    <name evidence="7" type="ORF">Tchl_2336</name>
</gene>
<name>A0A1H5RRG3_9RHOO</name>
<keyword evidence="4" id="KW-0677">Repeat</keyword>
<evidence type="ECO:0000256" key="2">
    <source>
        <dbReference type="ARBA" id="ARBA00022448"/>
    </source>
</evidence>
<sequence length="603" mass="64206">MPLPESASALIVGLVLVGLFLSFVREWVKPDVAVIGAVALLLALGVLTPAKVLSVFGNSAPITIVCLFIISGALGRTGCVDRLGEWIGNLAGQSERRLLLAMLLVGVAVSPFINNTPVVMVMIPAVIAIAGRFAVAPSRLLIPLSYATILGGVVTMVGTSTNILVDGVARDMGLAPFTMFEISAPAIVMAVLGCVFMFVFAQRLLPVRETLSQQFSGSGERLFMTELFVPQHSRLAGRTLKEARLSNGVIKVLKLFRGDDEFSTPSADTQLQVGDRLVVHTRSSAMVDLRSTDLVGLRLQAPLAADPHDLETLRRRDVVIVEALVGQSSRYVQRPIRDLDLAVRYGIHLIAVHRKNASIAEVSDDFQLQFGDVLLVEGTPAQIKRFCDNGDLFAITEGKLSATRSAKAPIALATIVGVMTLAALNVMPIEGLAIIGAAAVLVSGCIRADEAYKAIEWPVVVVIFGMLAVSIAMRDSGLATMLADGLVVAGEGLSPWLMLSMVILMTSIATEFISNNAVAVLLTPVVIGVAQQLGVDPRPFVVGVMFAASASFATPIGYQTNTLVYSAGNYRFSDFARLGVPLNLIVWATASVLIPLFWPLRPL</sequence>
<accession>A0A1H5RRG3</accession>
<dbReference type="SUPFAM" id="SSF116726">
    <property type="entry name" value="TrkA C-terminal domain-like"/>
    <property type="match status" value="2"/>
</dbReference>
<dbReference type="InterPro" id="IPR031312">
    <property type="entry name" value="Na/sul_symport_CS"/>
</dbReference>
<dbReference type="GO" id="GO:0008324">
    <property type="term" value="F:monoatomic cation transmembrane transporter activity"/>
    <property type="evidence" value="ECO:0007669"/>
    <property type="project" value="InterPro"/>
</dbReference>
<dbReference type="AlphaFoldDB" id="A0A1H5RRG3"/>
<dbReference type="Pfam" id="PF02080">
    <property type="entry name" value="TrkA_C"/>
    <property type="match status" value="2"/>
</dbReference>
<dbReference type="PROSITE" id="PS51202">
    <property type="entry name" value="RCK_C"/>
    <property type="match status" value="2"/>
</dbReference>
<protein>
    <submittedName>
        <fullName evidence="7">TrkA domain protein</fullName>
    </submittedName>
</protein>
<dbReference type="PROSITE" id="PS01271">
    <property type="entry name" value="NA_SULFATE"/>
    <property type="match status" value="1"/>
</dbReference>
<dbReference type="GO" id="GO:0005886">
    <property type="term" value="C:plasma membrane"/>
    <property type="evidence" value="ECO:0007669"/>
    <property type="project" value="TreeGrafter"/>
</dbReference>
<keyword evidence="2" id="KW-0813">Transport</keyword>
<dbReference type="InterPro" id="IPR051679">
    <property type="entry name" value="DASS-Related_Transporters"/>
</dbReference>
<evidence type="ECO:0000313" key="8">
    <source>
        <dbReference type="Proteomes" id="UP000185739"/>
    </source>
</evidence>
<dbReference type="RefSeq" id="WP_075148580.1">
    <property type="nucleotide sequence ID" value="NZ_CP018839.1"/>
</dbReference>
<dbReference type="InterPro" id="IPR004680">
    <property type="entry name" value="Cit_transptr-like_dom"/>
</dbReference>
<dbReference type="EMBL" id="CP018839">
    <property type="protein sequence ID" value="APR05176.1"/>
    <property type="molecule type" value="Genomic_DNA"/>
</dbReference>
<organism evidence="7 8">
    <name type="scientific">Thauera chlorobenzoica</name>
    <dbReference type="NCBI Taxonomy" id="96773"/>
    <lineage>
        <taxon>Bacteria</taxon>
        <taxon>Pseudomonadati</taxon>
        <taxon>Pseudomonadota</taxon>
        <taxon>Betaproteobacteria</taxon>
        <taxon>Rhodocyclales</taxon>
        <taxon>Zoogloeaceae</taxon>
        <taxon>Thauera</taxon>
    </lineage>
</organism>
<evidence type="ECO:0000256" key="6">
    <source>
        <dbReference type="ARBA" id="ARBA00023136"/>
    </source>
</evidence>
<reference evidence="7 8" key="1">
    <citation type="submission" date="2016-12" db="EMBL/GenBank/DDBJ databases">
        <title>Complete genome sequence of Thauera chlorobenzoica, a Betaproteobacterium degrading haloaromatics anaerobically to CO2 and halides.</title>
        <authorList>
            <person name="Goris T."/>
            <person name="Mergelsberg M."/>
            <person name="Boll M."/>
        </authorList>
    </citation>
    <scope>NUCLEOTIDE SEQUENCE [LARGE SCALE GENOMIC DNA]</scope>
    <source>
        <strain evidence="7 8">3CB1</strain>
    </source>
</reference>
<dbReference type="PANTHER" id="PTHR43652:SF2">
    <property type="entry name" value="BASIC AMINO ACID ANTIPORTER YFCC-RELATED"/>
    <property type="match status" value="1"/>
</dbReference>
<dbReference type="Gene3D" id="3.30.70.1450">
    <property type="entry name" value="Regulator of K+ conductance, C-terminal domain"/>
    <property type="match status" value="2"/>
</dbReference>
<keyword evidence="6" id="KW-0472">Membrane</keyword>
<dbReference type="GO" id="GO:0006813">
    <property type="term" value="P:potassium ion transport"/>
    <property type="evidence" value="ECO:0007669"/>
    <property type="project" value="InterPro"/>
</dbReference>
<evidence type="ECO:0000256" key="5">
    <source>
        <dbReference type="ARBA" id="ARBA00022989"/>
    </source>
</evidence>
<comment type="subcellular location">
    <subcellularLocation>
        <location evidence="1">Membrane</location>
        <topology evidence="1">Multi-pass membrane protein</topology>
    </subcellularLocation>
</comment>
<dbReference type="InterPro" id="IPR036721">
    <property type="entry name" value="RCK_C_sf"/>
</dbReference>
<keyword evidence="5" id="KW-1133">Transmembrane helix</keyword>
<dbReference type="InterPro" id="IPR006037">
    <property type="entry name" value="RCK_C"/>
</dbReference>
<dbReference type="OrthoDB" id="9809303at2"/>
<dbReference type="KEGG" id="tcl:Tchl_2336"/>
<evidence type="ECO:0000256" key="4">
    <source>
        <dbReference type="ARBA" id="ARBA00022737"/>
    </source>
</evidence>
<evidence type="ECO:0000313" key="7">
    <source>
        <dbReference type="EMBL" id="APR05176.1"/>
    </source>
</evidence>
<keyword evidence="8" id="KW-1185">Reference proteome</keyword>
<dbReference type="Pfam" id="PF03600">
    <property type="entry name" value="CitMHS"/>
    <property type="match status" value="1"/>
</dbReference>
<dbReference type="STRING" id="96773.Tchl_2336"/>
<dbReference type="Proteomes" id="UP000185739">
    <property type="component" value="Chromosome"/>
</dbReference>
<evidence type="ECO:0000256" key="1">
    <source>
        <dbReference type="ARBA" id="ARBA00004141"/>
    </source>
</evidence>
<proteinExistence type="predicted"/>
<evidence type="ECO:0000256" key="3">
    <source>
        <dbReference type="ARBA" id="ARBA00022692"/>
    </source>
</evidence>
<dbReference type="PANTHER" id="PTHR43652">
    <property type="entry name" value="BASIC AMINO ACID ANTIPORTER YFCC-RELATED"/>
    <property type="match status" value="1"/>
</dbReference>